<dbReference type="CDD" id="cd02860">
    <property type="entry name" value="E_set_Pullulanase"/>
    <property type="match status" value="1"/>
</dbReference>
<dbReference type="Pfam" id="PF21653">
    <property type="entry name" value="pulA_all-beta"/>
    <property type="match status" value="1"/>
</dbReference>
<dbReference type="Pfam" id="PF00128">
    <property type="entry name" value="Alpha-amylase"/>
    <property type="match status" value="1"/>
</dbReference>
<keyword evidence="4" id="KW-0378">Hydrolase</keyword>
<evidence type="ECO:0000256" key="2">
    <source>
        <dbReference type="SAM" id="SignalP"/>
    </source>
</evidence>
<evidence type="ECO:0000259" key="3">
    <source>
        <dbReference type="SMART" id="SM00642"/>
    </source>
</evidence>
<dbReference type="NCBIfam" id="TIGR02104">
    <property type="entry name" value="pulA_typeI"/>
    <property type="match status" value="1"/>
</dbReference>
<dbReference type="Gene3D" id="2.60.40.1180">
    <property type="entry name" value="Golgi alpha-mannosidase II"/>
    <property type="match status" value="1"/>
</dbReference>
<dbReference type="PROSITE" id="PS51257">
    <property type="entry name" value="PROKAR_LIPOPROTEIN"/>
    <property type="match status" value="1"/>
</dbReference>
<dbReference type="SUPFAM" id="SSF81296">
    <property type="entry name" value="E set domains"/>
    <property type="match status" value="1"/>
</dbReference>
<dbReference type="RefSeq" id="WP_373690344.1">
    <property type="nucleotide sequence ID" value="NZ_JANRHJ010000002.1"/>
</dbReference>
<evidence type="ECO:0000256" key="1">
    <source>
        <dbReference type="ARBA" id="ARBA00008061"/>
    </source>
</evidence>
<evidence type="ECO:0000313" key="4">
    <source>
        <dbReference type="EMBL" id="MCR8872997.1"/>
    </source>
</evidence>
<dbReference type="Gene3D" id="2.60.40.10">
    <property type="entry name" value="Immunoglobulins"/>
    <property type="match status" value="1"/>
</dbReference>
<keyword evidence="4" id="KW-0326">Glycosidase</keyword>
<evidence type="ECO:0000313" key="5">
    <source>
        <dbReference type="Proteomes" id="UP001204579"/>
    </source>
</evidence>
<protein>
    <submittedName>
        <fullName evidence="4">Type I pullulanase</fullName>
        <ecNumber evidence="4">3.2.1.41</ecNumber>
    </submittedName>
</protein>
<dbReference type="InterPro" id="IPR013780">
    <property type="entry name" value="Glyco_hydro_b"/>
</dbReference>
<feature type="signal peptide" evidence="2">
    <location>
        <begin position="1"/>
        <end position="22"/>
    </location>
</feature>
<feature type="domain" description="Glycosyl hydrolase family 13 catalytic" evidence="3">
    <location>
        <begin position="187"/>
        <end position="565"/>
    </location>
</feature>
<dbReference type="InterPro" id="IPR011840">
    <property type="entry name" value="PulA_typeI"/>
</dbReference>
<proteinExistence type="inferred from homology"/>
<keyword evidence="2" id="KW-0732">Signal</keyword>
<dbReference type="SMART" id="SM00642">
    <property type="entry name" value="Aamy"/>
    <property type="match status" value="1"/>
</dbReference>
<gene>
    <name evidence="4" type="primary">pulA</name>
    <name evidence="4" type="ORF">NW209_02985</name>
</gene>
<dbReference type="EMBL" id="JANRHJ010000002">
    <property type="protein sequence ID" value="MCR8872997.1"/>
    <property type="molecule type" value="Genomic_DNA"/>
</dbReference>
<reference evidence="4 5" key="1">
    <citation type="submission" date="2022-08" db="EMBL/GenBank/DDBJ databases">
        <authorList>
            <person name="Zeman M."/>
            <person name="Kubasova T."/>
        </authorList>
    </citation>
    <scope>NUCLEOTIDE SEQUENCE [LARGE SCALE GENOMIC DNA]</scope>
    <source>
        <strain evidence="4 5">ET62</strain>
    </source>
</reference>
<dbReference type="SUPFAM" id="SSF51445">
    <property type="entry name" value="(Trans)glycosidases"/>
    <property type="match status" value="1"/>
</dbReference>
<dbReference type="InterPro" id="IPR004193">
    <property type="entry name" value="Glyco_hydro_13_N"/>
</dbReference>
<accession>A0AAW5MY56</accession>
<sequence length="665" mass="74947">MRLKIFLFMSIIALLGCTSGHQSGYSSFDEYPVYNGPWEEMVYTPAETRFSLWAPTASEVRVMLYEHGSEGSMYRMIPMEPAEDGMWNARVAEDLKGKFYAFNAKIDEVWQGDTPGLMARAVGVNGNRAAILDLRTTDPEGWANDRRPVLNHFSDIVIYELHHRDFSIDTVSGIRHRGKYLALTEDSTHTYWGDKTGISHLKELGITHVHLLPSFDFSSVDESKPDKPQYNWGYDPKNYQVPEGSYATDPFTPKVRIREFKQMVMALHKAGIRVIMDVVFNHTAQTHGSNFERTVPGYFYRHDADGNFANGSGCGNETASERPMMRRYMVESVCYWAQEYHIDGFRFDLMGLHDIETMNQIRTALSKIDPTIFIYGEGWAAQEPQLPKEQLAMKANVSRMPGIAVFSDEFRDSLRGNWKHESRGGFVIGKFGYEGGVKFGLVGAVRHPQLTSNASNQYIHPWAEQPTQMISYVSCHDDLCITDRLKKTLPGASPQELGALMKLAETAVFTSQGVPFLFAGDEFMRDKKGVSNSYNSPDSINAINWQLKNQHRDVFDYVKGLIALRKAHPAFRLGDAEKIRAHLEFLHTPADNVVAFCLKGRPNGDSWLNTIVILNPRTEPVTVDIPNGKYWIAARDGKIDLVLGLGNLVGNQAVVSPRSALIIHQ</sequence>
<dbReference type="Proteomes" id="UP001204579">
    <property type="component" value="Unassembled WGS sequence"/>
</dbReference>
<dbReference type="PANTHER" id="PTHR43002">
    <property type="entry name" value="GLYCOGEN DEBRANCHING ENZYME"/>
    <property type="match status" value="1"/>
</dbReference>
<dbReference type="InterPro" id="IPR049117">
    <property type="entry name" value="pulA_all-beta"/>
</dbReference>
<dbReference type="InterPro" id="IPR006047">
    <property type="entry name" value="GH13_cat_dom"/>
</dbReference>
<dbReference type="InterPro" id="IPR014756">
    <property type="entry name" value="Ig_E-set"/>
</dbReference>
<feature type="chain" id="PRO_5044026026" evidence="2">
    <location>
        <begin position="23"/>
        <end position="665"/>
    </location>
</feature>
<dbReference type="CDD" id="cd11341">
    <property type="entry name" value="AmyAc_Pullulanase_LD-like"/>
    <property type="match status" value="1"/>
</dbReference>
<keyword evidence="5" id="KW-1185">Reference proteome</keyword>
<dbReference type="InterPro" id="IPR013783">
    <property type="entry name" value="Ig-like_fold"/>
</dbReference>
<dbReference type="Pfam" id="PF02922">
    <property type="entry name" value="CBM_48"/>
    <property type="match status" value="1"/>
</dbReference>
<organism evidence="4 5">
    <name type="scientific">Phocaeicola barnesiae</name>
    <dbReference type="NCBI Taxonomy" id="376804"/>
    <lineage>
        <taxon>Bacteria</taxon>
        <taxon>Pseudomonadati</taxon>
        <taxon>Bacteroidota</taxon>
        <taxon>Bacteroidia</taxon>
        <taxon>Bacteroidales</taxon>
        <taxon>Bacteroidaceae</taxon>
        <taxon>Phocaeicola</taxon>
    </lineage>
</organism>
<dbReference type="EC" id="3.2.1.41" evidence="4"/>
<dbReference type="GO" id="GO:0005975">
    <property type="term" value="P:carbohydrate metabolic process"/>
    <property type="evidence" value="ECO:0007669"/>
    <property type="project" value="InterPro"/>
</dbReference>
<comment type="similarity">
    <text evidence="1">Belongs to the glycosyl hydrolase 13 family.</text>
</comment>
<dbReference type="InterPro" id="IPR017853">
    <property type="entry name" value="GH"/>
</dbReference>
<dbReference type="AlphaFoldDB" id="A0AAW5MY56"/>
<name>A0AAW5MY56_9BACT</name>
<dbReference type="Gene3D" id="3.20.20.80">
    <property type="entry name" value="Glycosidases"/>
    <property type="match status" value="1"/>
</dbReference>
<comment type="caution">
    <text evidence="4">The sequence shown here is derived from an EMBL/GenBank/DDBJ whole genome shotgun (WGS) entry which is preliminary data.</text>
</comment>
<dbReference type="GO" id="GO:0051060">
    <property type="term" value="F:pullulanase activity"/>
    <property type="evidence" value="ECO:0007669"/>
    <property type="project" value="UniProtKB-EC"/>
</dbReference>